<dbReference type="Gene3D" id="3.40.470.10">
    <property type="entry name" value="Uracil-DNA glycosylase-like domain"/>
    <property type="match status" value="1"/>
</dbReference>
<evidence type="ECO:0000256" key="3">
    <source>
        <dbReference type="ARBA" id="ARBA00022485"/>
    </source>
</evidence>
<dbReference type="OrthoDB" id="5290748at2"/>
<feature type="domain" description="Uracil-DNA glycosylase-like" evidence="10">
    <location>
        <begin position="140"/>
        <end position="288"/>
    </location>
</feature>
<keyword evidence="11" id="KW-0326">Glycosidase</keyword>
<sequence length="306" mass="31830">MSLHSGRSVVFLEEMGVGPLWRLRHGAVELDAPVVEPVASVVDAVAVVAVVAEVVEVAEAVAVQSVATPEPEPVAAAIVEAPAALADDASTAWFDDAPAPPPLAPVSAAAIAAMDWLELKSAAAKCTRCELCRGRKGSVFGRGDQHAEWLVVGSAPNRTDERDTRPLTGEAGQLLDNMLLAIGLQPDANVYVTNLVKCRPVDASGAERVPTEQEVAACRPYLEREIALTRGRTMLTLGQAAAAGLMSSPAPARGKVRHLGAVAVIATYHPDDMMGKAAPKARAWGDLCLARNTHAASHAATNADPG</sequence>
<evidence type="ECO:0000256" key="6">
    <source>
        <dbReference type="ARBA" id="ARBA00022801"/>
    </source>
</evidence>
<dbReference type="Proteomes" id="UP000027604">
    <property type="component" value="Chromosome I"/>
</dbReference>
<dbReference type="SMART" id="SM00987">
    <property type="entry name" value="UreE_C"/>
    <property type="match status" value="1"/>
</dbReference>
<dbReference type="STRING" id="1349767.GJA_3266"/>
<dbReference type="SUPFAM" id="SSF52141">
    <property type="entry name" value="Uracil-DNA glycosylase-like"/>
    <property type="match status" value="1"/>
</dbReference>
<dbReference type="GO" id="GO:0046872">
    <property type="term" value="F:metal ion binding"/>
    <property type="evidence" value="ECO:0007669"/>
    <property type="project" value="UniProtKB-KW"/>
</dbReference>
<dbReference type="PATRIC" id="fig|1349767.4.peg.5055"/>
<comment type="similarity">
    <text evidence="1">Belongs to the uracil-DNA glycosylase (UDG) superfamily. Type 4 (UDGa) family.</text>
</comment>
<name>W0V7N3_9BURK</name>
<dbReference type="HOGENOM" id="CLU_044815_1_0_4"/>
<keyword evidence="6 11" id="KW-0378">Hydrolase</keyword>
<protein>
    <recommendedName>
        <fullName evidence="2">Type-4 uracil-DNA glycosylase</fullName>
    </recommendedName>
</protein>
<evidence type="ECO:0000259" key="10">
    <source>
        <dbReference type="SMART" id="SM00986"/>
    </source>
</evidence>
<keyword evidence="5" id="KW-0227">DNA damage</keyword>
<dbReference type="InterPro" id="IPR005122">
    <property type="entry name" value="Uracil-DNA_glycosylase-like"/>
</dbReference>
<dbReference type="InterPro" id="IPR036895">
    <property type="entry name" value="Uracil-DNA_glycosylase-like_sf"/>
</dbReference>
<evidence type="ECO:0000256" key="9">
    <source>
        <dbReference type="ARBA" id="ARBA00023204"/>
    </source>
</evidence>
<dbReference type="RefSeq" id="WP_038493628.1">
    <property type="nucleotide sequence ID" value="NZ_BCTH01000027.1"/>
</dbReference>
<evidence type="ECO:0000313" key="12">
    <source>
        <dbReference type="Proteomes" id="UP000027604"/>
    </source>
</evidence>
<dbReference type="Pfam" id="PF03167">
    <property type="entry name" value="UDG"/>
    <property type="match status" value="1"/>
</dbReference>
<keyword evidence="4" id="KW-0479">Metal-binding</keyword>
<keyword evidence="12" id="KW-1185">Reference proteome</keyword>
<dbReference type="GO" id="GO:0097506">
    <property type="term" value="F:deaminated base DNA N-glycosylase activity"/>
    <property type="evidence" value="ECO:0007669"/>
    <property type="project" value="UniProtKB-ARBA"/>
</dbReference>
<dbReference type="KEGG" id="jag:GJA_3266"/>
<evidence type="ECO:0000256" key="2">
    <source>
        <dbReference type="ARBA" id="ARBA00019403"/>
    </source>
</evidence>
<keyword evidence="7" id="KW-0408">Iron</keyword>
<dbReference type="EMBL" id="HG322949">
    <property type="protein sequence ID" value="CDG83886.1"/>
    <property type="molecule type" value="Genomic_DNA"/>
</dbReference>
<dbReference type="InterPro" id="IPR005273">
    <property type="entry name" value="Ura-DNA_glyco_family4"/>
</dbReference>
<dbReference type="CDD" id="cd10030">
    <property type="entry name" value="UDG-F4_TTUDGA_SPO1dp_like"/>
    <property type="match status" value="1"/>
</dbReference>
<dbReference type="SMART" id="SM00986">
    <property type="entry name" value="UDG"/>
    <property type="match status" value="1"/>
</dbReference>
<dbReference type="PANTHER" id="PTHR33693">
    <property type="entry name" value="TYPE-5 URACIL-DNA GLYCOSYLASE"/>
    <property type="match status" value="1"/>
</dbReference>
<dbReference type="InterPro" id="IPR051536">
    <property type="entry name" value="UDG_Type-4/5"/>
</dbReference>
<evidence type="ECO:0000256" key="7">
    <source>
        <dbReference type="ARBA" id="ARBA00023004"/>
    </source>
</evidence>
<accession>W0V7N3</accession>
<dbReference type="GO" id="GO:0051539">
    <property type="term" value="F:4 iron, 4 sulfur cluster binding"/>
    <property type="evidence" value="ECO:0007669"/>
    <property type="project" value="UniProtKB-KW"/>
</dbReference>
<evidence type="ECO:0000256" key="4">
    <source>
        <dbReference type="ARBA" id="ARBA00022723"/>
    </source>
</evidence>
<dbReference type="GO" id="GO:0006281">
    <property type="term" value="P:DNA repair"/>
    <property type="evidence" value="ECO:0007669"/>
    <property type="project" value="UniProtKB-KW"/>
</dbReference>
<keyword evidence="9" id="KW-0234">DNA repair</keyword>
<dbReference type="PANTHER" id="PTHR33693:SF9">
    <property type="entry name" value="TYPE-4 URACIL-DNA GLYCOSYLASE"/>
    <property type="match status" value="1"/>
</dbReference>
<evidence type="ECO:0000256" key="1">
    <source>
        <dbReference type="ARBA" id="ARBA00006521"/>
    </source>
</evidence>
<organism evidence="11 12">
    <name type="scientific">Janthinobacterium agaricidamnosum NBRC 102515 = DSM 9628</name>
    <dbReference type="NCBI Taxonomy" id="1349767"/>
    <lineage>
        <taxon>Bacteria</taxon>
        <taxon>Pseudomonadati</taxon>
        <taxon>Pseudomonadota</taxon>
        <taxon>Betaproteobacteria</taxon>
        <taxon>Burkholderiales</taxon>
        <taxon>Oxalobacteraceae</taxon>
        <taxon>Janthinobacterium</taxon>
    </lineage>
</organism>
<reference evidence="11 12" key="1">
    <citation type="journal article" date="2015" name="Genome Announc.">
        <title>Genome Sequence of Mushroom Soft-Rot Pathogen Janthinobacterium agaricidamnosum.</title>
        <authorList>
            <person name="Graupner K."/>
            <person name="Lackner G."/>
            <person name="Hertweck C."/>
        </authorList>
    </citation>
    <scope>NUCLEOTIDE SEQUENCE [LARGE SCALE GENOMIC DNA]</scope>
    <source>
        <strain evidence="12">NBRC 102515 / DSM 9628</strain>
    </source>
</reference>
<evidence type="ECO:0000256" key="5">
    <source>
        <dbReference type="ARBA" id="ARBA00022763"/>
    </source>
</evidence>
<dbReference type="NCBIfam" id="TIGR00758">
    <property type="entry name" value="UDG_fam4"/>
    <property type="match status" value="1"/>
</dbReference>
<dbReference type="eggNOG" id="COG1573">
    <property type="taxonomic scope" value="Bacteria"/>
</dbReference>
<keyword evidence="3" id="KW-0004">4Fe-4S</keyword>
<dbReference type="AlphaFoldDB" id="W0V7N3"/>
<gene>
    <name evidence="11" type="ORF">GJA_3266</name>
</gene>
<evidence type="ECO:0000256" key="8">
    <source>
        <dbReference type="ARBA" id="ARBA00023014"/>
    </source>
</evidence>
<keyword evidence="8" id="KW-0411">Iron-sulfur</keyword>
<evidence type="ECO:0000313" key="11">
    <source>
        <dbReference type="EMBL" id="CDG83886.1"/>
    </source>
</evidence>
<proteinExistence type="inferred from homology"/>